<evidence type="ECO:0000259" key="2">
    <source>
        <dbReference type="Pfam" id="PF14392"/>
    </source>
</evidence>
<feature type="domain" description="DUF4283" evidence="1">
    <location>
        <begin position="34"/>
        <end position="109"/>
    </location>
</feature>
<dbReference type="InterPro" id="IPR040256">
    <property type="entry name" value="At4g02000-like"/>
</dbReference>
<dbReference type="Proteomes" id="UP000237347">
    <property type="component" value="Unassembled WGS sequence"/>
</dbReference>
<name>A0AAW0J4R0_QUESU</name>
<proteinExistence type="predicted"/>
<dbReference type="AlphaFoldDB" id="A0AAW0J4R0"/>
<dbReference type="InterPro" id="IPR025558">
    <property type="entry name" value="DUF4283"/>
</dbReference>
<organism evidence="3 4">
    <name type="scientific">Quercus suber</name>
    <name type="common">Cork oak</name>
    <dbReference type="NCBI Taxonomy" id="58331"/>
    <lineage>
        <taxon>Eukaryota</taxon>
        <taxon>Viridiplantae</taxon>
        <taxon>Streptophyta</taxon>
        <taxon>Embryophyta</taxon>
        <taxon>Tracheophyta</taxon>
        <taxon>Spermatophyta</taxon>
        <taxon>Magnoliopsida</taxon>
        <taxon>eudicotyledons</taxon>
        <taxon>Gunneridae</taxon>
        <taxon>Pentapetalae</taxon>
        <taxon>rosids</taxon>
        <taxon>fabids</taxon>
        <taxon>Fagales</taxon>
        <taxon>Fagaceae</taxon>
        <taxon>Quercus</taxon>
    </lineage>
</organism>
<dbReference type="InterPro" id="IPR025836">
    <property type="entry name" value="Zn_knuckle_CX2CX4HX4C"/>
</dbReference>
<dbReference type="PANTHER" id="PTHR31286">
    <property type="entry name" value="GLYCINE-RICH CELL WALL STRUCTURAL PROTEIN 1.8-LIKE"/>
    <property type="match status" value="1"/>
</dbReference>
<dbReference type="EMBL" id="PKMF04000692">
    <property type="protein sequence ID" value="KAK7821724.1"/>
    <property type="molecule type" value="Genomic_DNA"/>
</dbReference>
<protein>
    <recommendedName>
        <fullName evidence="5">Zinc knuckle CX2CX4HX4C domain-containing protein</fullName>
    </recommendedName>
</protein>
<evidence type="ECO:0000313" key="3">
    <source>
        <dbReference type="EMBL" id="KAK7821724.1"/>
    </source>
</evidence>
<evidence type="ECO:0000259" key="1">
    <source>
        <dbReference type="Pfam" id="PF14111"/>
    </source>
</evidence>
<keyword evidence="4" id="KW-1185">Reference proteome</keyword>
<evidence type="ECO:0008006" key="5">
    <source>
        <dbReference type="Google" id="ProtNLM"/>
    </source>
</evidence>
<gene>
    <name evidence="3" type="ORF">CFP56_037355</name>
</gene>
<sequence length="254" mass="29046">MADDVVDSMEKMKLTSEEEEIIAISDEGRLEALESCQLSLIGKLLMCKPFNKMAAKNTIQRAWGVDDTMQILEVGPNLFQFKFQFEFELNRIFKGGPRSFDNQLLMLQRRKKGMTVGNIIMETTSLWVQIWGAPFDMFSPRVAKEVGDRLGVAEEVEWKNKKDDINLFMRVRVALPISKPLRRGGFLAGSDGECSWLTFKYERLPMFCHYCGILGHDLKYCAAHYAVEKNGGNIVYQYEDFLRAVGARARVPVH</sequence>
<feature type="domain" description="Zinc knuckle CX2CX4HX4C" evidence="2">
    <location>
        <begin position="177"/>
        <end position="222"/>
    </location>
</feature>
<dbReference type="Pfam" id="PF14392">
    <property type="entry name" value="zf-CCHC_4"/>
    <property type="match status" value="1"/>
</dbReference>
<evidence type="ECO:0000313" key="4">
    <source>
        <dbReference type="Proteomes" id="UP000237347"/>
    </source>
</evidence>
<reference evidence="3 4" key="1">
    <citation type="journal article" date="2018" name="Sci. Data">
        <title>The draft genome sequence of cork oak.</title>
        <authorList>
            <person name="Ramos A.M."/>
            <person name="Usie A."/>
            <person name="Barbosa P."/>
            <person name="Barros P.M."/>
            <person name="Capote T."/>
            <person name="Chaves I."/>
            <person name="Simoes F."/>
            <person name="Abreu I."/>
            <person name="Carrasquinho I."/>
            <person name="Faro C."/>
            <person name="Guimaraes J.B."/>
            <person name="Mendonca D."/>
            <person name="Nobrega F."/>
            <person name="Rodrigues L."/>
            <person name="Saibo N.J.M."/>
            <person name="Varela M.C."/>
            <person name="Egas C."/>
            <person name="Matos J."/>
            <person name="Miguel C.M."/>
            <person name="Oliveira M.M."/>
            <person name="Ricardo C.P."/>
            <person name="Goncalves S."/>
        </authorList>
    </citation>
    <scope>NUCLEOTIDE SEQUENCE [LARGE SCALE GENOMIC DNA]</scope>
    <source>
        <strain evidence="4">cv. HL8</strain>
    </source>
</reference>
<comment type="caution">
    <text evidence="3">The sequence shown here is derived from an EMBL/GenBank/DDBJ whole genome shotgun (WGS) entry which is preliminary data.</text>
</comment>
<dbReference type="Pfam" id="PF14111">
    <property type="entry name" value="DUF4283"/>
    <property type="match status" value="1"/>
</dbReference>
<dbReference type="PANTHER" id="PTHR31286:SF178">
    <property type="entry name" value="DUF4283 DOMAIN-CONTAINING PROTEIN"/>
    <property type="match status" value="1"/>
</dbReference>
<accession>A0AAW0J4R0</accession>